<evidence type="ECO:0000256" key="12">
    <source>
        <dbReference type="ARBA" id="ARBA00022842"/>
    </source>
</evidence>
<protein>
    <recommendedName>
        <fullName evidence="6">Phosphoenolpyruvate synthase</fullName>
        <ecNumber evidence="5">2.7.9.2</ecNumber>
    </recommendedName>
    <alternativeName>
        <fullName evidence="13">Pyruvate, water dikinase</fullName>
    </alternativeName>
</protein>
<evidence type="ECO:0000256" key="10">
    <source>
        <dbReference type="ARBA" id="ARBA00022777"/>
    </source>
</evidence>
<evidence type="ECO:0000256" key="15">
    <source>
        <dbReference type="SAM" id="Coils"/>
    </source>
</evidence>
<evidence type="ECO:0000256" key="13">
    <source>
        <dbReference type="ARBA" id="ARBA00033470"/>
    </source>
</evidence>
<evidence type="ECO:0000256" key="11">
    <source>
        <dbReference type="ARBA" id="ARBA00022840"/>
    </source>
</evidence>
<keyword evidence="15" id="KW-0175">Coiled coil</keyword>
<evidence type="ECO:0000256" key="5">
    <source>
        <dbReference type="ARBA" id="ARBA00011996"/>
    </source>
</evidence>
<dbReference type="PANTHER" id="PTHR43030">
    <property type="entry name" value="PHOSPHOENOLPYRUVATE SYNTHASE"/>
    <property type="match status" value="1"/>
</dbReference>
<dbReference type="GO" id="GO:0046872">
    <property type="term" value="F:metal ion binding"/>
    <property type="evidence" value="ECO:0007669"/>
    <property type="project" value="UniProtKB-KW"/>
</dbReference>
<evidence type="ECO:0000256" key="1">
    <source>
        <dbReference type="ARBA" id="ARBA00001946"/>
    </source>
</evidence>
<dbReference type="eggNOG" id="COG3848">
    <property type="taxonomic scope" value="Bacteria"/>
</dbReference>
<keyword evidence="7" id="KW-0808">Transferase</keyword>
<sequence>MGIIKKLGAVLRRKQSDQERISLRAVFARFRAVIDSNTKALELIADMGDKLSGDYIFDMAYIRQVSRDLSEAVFRSIHNLNVLCQNKYDILYQKFDQINAQIENLIEGNIKNVSLIMWLDEVGPEAIDFVGGKMAHLAEIKRRLGFSIPNGFILTSSAFYEYISFNNLEKEIKNFKKALENRDITLEEQRKKIQKAILEGRLSPSLEKNLSDALLRYKEICGDRPLVVRSSAQEEDQELSFAGLFKTIINVSPALPALSQAYKQVIASLFGTKALEYAKRFGSHLLDMAMAVGFLELIEARTSGVIFTVNPQDPKLETILITANWGLGIAIVEGSLPVDHFIVSRKDPNHILQKKIFEKTHYFVPQKEEIVETYLPEDIKRKPCLVDEEIKVLAKAGLSLERYFKRPQDIEWTIDDKGSLYILQSRPLQLLNKVIEVKPLPEIKQKYQIIAEKKGLIAQGGIASGPVFIAYNLEDLDKFPEGAVLVARRDSSHFVRIMPKAAAILTDIGSPTSHMATLCREFRVPAIVGMGNITELVKPGEVITVDADDNYIYRDRVEELLKFQAASQLDLAHTKEFRLLRKILHLVAPLNLVDPLIKDFRPEACKTFHDILRFCHEKAVQELINIGKDTKTLLDKHITKKLKLAIPAGILVIDLDGGLIDEAQSKDEVTIEDVNCLPFKAVLRGMLTPGIWQTEAVQMDIKDFISSMIKTPDITPRYAGENLAAISTYYLNLNLRFGYHFNILDTYSSPNVRENHIYFRFLGGATDLSKRSRRIRLIEKILSYYDFNVITKGDLLVARLSNLPLEEIERLLEMIGRLIGFTRQLDVFMEDDSSIERAFKGFISGKYNIRGQNVIS</sequence>
<dbReference type="InterPro" id="IPR013815">
    <property type="entry name" value="ATP_grasp_subdomain_1"/>
</dbReference>
<dbReference type="PaxDb" id="667014-Thein_2065"/>
<dbReference type="Gene3D" id="3.30.1490.20">
    <property type="entry name" value="ATP-grasp fold, A domain"/>
    <property type="match status" value="1"/>
</dbReference>
<gene>
    <name evidence="18" type="ordered locus">Thein_2065</name>
</gene>
<dbReference type="Pfam" id="PF01326">
    <property type="entry name" value="PPDK_N"/>
    <property type="match status" value="1"/>
</dbReference>
<dbReference type="Pfam" id="PF00391">
    <property type="entry name" value="PEP-utilizers"/>
    <property type="match status" value="1"/>
</dbReference>
<evidence type="ECO:0000256" key="9">
    <source>
        <dbReference type="ARBA" id="ARBA00022741"/>
    </source>
</evidence>
<comment type="cofactor">
    <cofactor evidence="1">
        <name>Mg(2+)</name>
        <dbReference type="ChEBI" id="CHEBI:18420"/>
    </cofactor>
</comment>
<evidence type="ECO:0000256" key="7">
    <source>
        <dbReference type="ARBA" id="ARBA00022679"/>
    </source>
</evidence>
<organism evidence="18 19">
    <name type="scientific">Thermodesulfatator indicus (strain DSM 15286 / JCM 11887 / CIR29812)</name>
    <dbReference type="NCBI Taxonomy" id="667014"/>
    <lineage>
        <taxon>Bacteria</taxon>
        <taxon>Pseudomonadati</taxon>
        <taxon>Thermodesulfobacteriota</taxon>
        <taxon>Thermodesulfobacteria</taxon>
        <taxon>Thermodesulfobacteriales</taxon>
        <taxon>Thermodesulfatatoraceae</taxon>
        <taxon>Thermodesulfatator</taxon>
    </lineage>
</organism>
<name>F8AD41_THEID</name>
<dbReference type="GO" id="GO:0005524">
    <property type="term" value="F:ATP binding"/>
    <property type="evidence" value="ECO:0007669"/>
    <property type="project" value="UniProtKB-KW"/>
</dbReference>
<evidence type="ECO:0000256" key="4">
    <source>
        <dbReference type="ARBA" id="ARBA00007837"/>
    </source>
</evidence>
<dbReference type="Gene3D" id="3.50.30.10">
    <property type="entry name" value="Phosphohistidine domain"/>
    <property type="match status" value="1"/>
</dbReference>
<reference evidence="18 19" key="2">
    <citation type="journal article" date="2012" name="Stand. Genomic Sci.">
        <title>Complete genome sequence of the thermophilic sulfate-reducing ocean bacterium Thermodesulfatator indicus type strain (CIR29812(T)).</title>
        <authorList>
            <person name="Anderson I."/>
            <person name="Saunders E."/>
            <person name="Lapidus A."/>
            <person name="Nolan M."/>
            <person name="Lucas S."/>
            <person name="Tice H."/>
            <person name="Del Rio T.G."/>
            <person name="Cheng J.F."/>
            <person name="Han C."/>
            <person name="Tapia R."/>
            <person name="Goodwin L.A."/>
            <person name="Pitluck S."/>
            <person name="Liolios K."/>
            <person name="Mavromatis K."/>
            <person name="Pagani I."/>
            <person name="Ivanova N."/>
            <person name="Mikhailova N."/>
            <person name="Pati A."/>
            <person name="Chen A."/>
            <person name="Palaniappan K."/>
            <person name="Land M."/>
            <person name="Hauser L."/>
            <person name="Jeffries C.D."/>
            <person name="Chang Y.J."/>
            <person name="Brambilla E.M."/>
            <person name="Rohde M."/>
            <person name="Spring S."/>
            <person name="Goker M."/>
            <person name="Detter J.C."/>
            <person name="Woyke T."/>
            <person name="Bristow J."/>
            <person name="Eisen J.A."/>
            <person name="Markowitz V."/>
            <person name="Hugenholtz P."/>
            <person name="Kyrpides N.C."/>
            <person name="Klenk H.P."/>
        </authorList>
    </citation>
    <scope>NUCLEOTIDE SEQUENCE [LARGE SCALE GENOMIC DNA]</scope>
    <source>
        <strain evidence="19">DSM 15286 / JCM 11887 / CIR29812</strain>
    </source>
</reference>
<keyword evidence="19" id="KW-1185">Reference proteome</keyword>
<dbReference type="EMBL" id="CP002683">
    <property type="protein sequence ID" value="AEH45915.1"/>
    <property type="molecule type" value="Genomic_DNA"/>
</dbReference>
<evidence type="ECO:0000259" key="16">
    <source>
        <dbReference type="Pfam" id="PF00391"/>
    </source>
</evidence>
<feature type="coiled-coil region" evidence="15">
    <location>
        <begin position="165"/>
        <end position="196"/>
    </location>
</feature>
<evidence type="ECO:0000313" key="18">
    <source>
        <dbReference type="EMBL" id="AEH45915.1"/>
    </source>
</evidence>
<dbReference type="HOGENOM" id="CLU_011040_0_0_0"/>
<dbReference type="Proteomes" id="UP000006793">
    <property type="component" value="Chromosome"/>
</dbReference>
<dbReference type="InterPro" id="IPR006319">
    <property type="entry name" value="PEP_synth"/>
</dbReference>
<evidence type="ECO:0000256" key="14">
    <source>
        <dbReference type="ARBA" id="ARBA00047700"/>
    </source>
</evidence>
<keyword evidence="18" id="KW-0670">Pyruvate</keyword>
<accession>F8AD41</accession>
<keyword evidence="8" id="KW-0479">Metal-binding</keyword>
<reference evidence="19" key="1">
    <citation type="submission" date="2011-04" db="EMBL/GenBank/DDBJ databases">
        <title>The complete genome of Thermodesulfatator indicus DSM 15286.</title>
        <authorList>
            <person name="Lucas S."/>
            <person name="Copeland A."/>
            <person name="Lapidus A."/>
            <person name="Bruce D."/>
            <person name="Goodwin L."/>
            <person name="Pitluck S."/>
            <person name="Peters L."/>
            <person name="Kyrpides N."/>
            <person name="Mavromatis K."/>
            <person name="Pagani I."/>
            <person name="Ivanova N."/>
            <person name="Saunders L."/>
            <person name="Detter J.C."/>
            <person name="Tapia R."/>
            <person name="Han C."/>
            <person name="Land M."/>
            <person name="Hauser L."/>
            <person name="Markowitz V."/>
            <person name="Cheng J.-F."/>
            <person name="Hugenholtz P."/>
            <person name="Woyke T."/>
            <person name="Wu D."/>
            <person name="Spring S."/>
            <person name="Schroeder M."/>
            <person name="Brambilla E."/>
            <person name="Klenk H.-P."/>
            <person name="Eisen J.A."/>
        </authorList>
    </citation>
    <scope>NUCLEOTIDE SEQUENCE [LARGE SCALE GENOMIC DNA]</scope>
    <source>
        <strain evidence="19">DSM 15286 / JCM 11887 / CIR29812</strain>
    </source>
</reference>
<dbReference type="InterPro" id="IPR002192">
    <property type="entry name" value="PPDK_AMP/ATP-bd"/>
</dbReference>
<evidence type="ECO:0000256" key="6">
    <source>
        <dbReference type="ARBA" id="ARBA00021623"/>
    </source>
</evidence>
<dbReference type="InParanoid" id="F8AD41"/>
<keyword evidence="12" id="KW-0460">Magnesium</keyword>
<dbReference type="InterPro" id="IPR008279">
    <property type="entry name" value="PEP-util_enz_mobile_dom"/>
</dbReference>
<keyword evidence="10" id="KW-0418">Kinase</keyword>
<keyword evidence="9" id="KW-0547">Nucleotide-binding</keyword>
<keyword evidence="11" id="KW-0067">ATP-binding</keyword>
<evidence type="ECO:0000256" key="3">
    <source>
        <dbReference type="ARBA" id="ARBA00004742"/>
    </source>
</evidence>
<feature type="domain" description="Pyruvate phosphate dikinase AMP/ATP-binding" evidence="17">
    <location>
        <begin position="128"/>
        <end position="436"/>
    </location>
</feature>
<evidence type="ECO:0000259" key="17">
    <source>
        <dbReference type="Pfam" id="PF01326"/>
    </source>
</evidence>
<dbReference type="GO" id="GO:0006094">
    <property type="term" value="P:gluconeogenesis"/>
    <property type="evidence" value="ECO:0007669"/>
    <property type="project" value="UniProtKB-UniPathway"/>
</dbReference>
<dbReference type="UniPathway" id="UPA00138"/>
<dbReference type="InterPro" id="IPR036637">
    <property type="entry name" value="Phosphohistidine_dom_sf"/>
</dbReference>
<dbReference type="SUPFAM" id="SSF56059">
    <property type="entry name" value="Glutathione synthetase ATP-binding domain-like"/>
    <property type="match status" value="1"/>
</dbReference>
<evidence type="ECO:0000256" key="2">
    <source>
        <dbReference type="ARBA" id="ARBA00002988"/>
    </source>
</evidence>
<comment type="catalytic activity">
    <reaction evidence="14">
        <text>pyruvate + ATP + H2O = phosphoenolpyruvate + AMP + phosphate + 2 H(+)</text>
        <dbReference type="Rhea" id="RHEA:11364"/>
        <dbReference type="ChEBI" id="CHEBI:15361"/>
        <dbReference type="ChEBI" id="CHEBI:15377"/>
        <dbReference type="ChEBI" id="CHEBI:15378"/>
        <dbReference type="ChEBI" id="CHEBI:30616"/>
        <dbReference type="ChEBI" id="CHEBI:43474"/>
        <dbReference type="ChEBI" id="CHEBI:58702"/>
        <dbReference type="ChEBI" id="CHEBI:456215"/>
        <dbReference type="EC" id="2.7.9.2"/>
    </reaction>
</comment>
<proteinExistence type="inferred from homology"/>
<dbReference type="RefSeq" id="WP_013908654.1">
    <property type="nucleotide sequence ID" value="NC_015681.1"/>
</dbReference>
<dbReference type="AlphaFoldDB" id="F8AD41"/>
<dbReference type="Gene3D" id="3.30.470.20">
    <property type="entry name" value="ATP-grasp fold, B domain"/>
    <property type="match status" value="1"/>
</dbReference>
<dbReference type="OrthoDB" id="9760711at2"/>
<dbReference type="STRING" id="667014.Thein_2065"/>
<dbReference type="EC" id="2.7.9.2" evidence="5"/>
<feature type="domain" description="PEP-utilising enzyme mobile" evidence="16">
    <location>
        <begin position="479"/>
        <end position="548"/>
    </location>
</feature>
<comment type="similarity">
    <text evidence="4">Belongs to the PEP-utilizing enzyme family.</text>
</comment>
<comment type="function">
    <text evidence="2">Catalyzes the phosphorylation of pyruvate to phosphoenolpyruvate.</text>
</comment>
<dbReference type="KEGG" id="tid:Thein_2065"/>
<dbReference type="PANTHER" id="PTHR43030:SF1">
    <property type="entry name" value="PHOSPHOENOLPYRUVATE SYNTHASE"/>
    <property type="match status" value="1"/>
</dbReference>
<comment type="pathway">
    <text evidence="3">Carbohydrate biosynthesis; gluconeogenesis.</text>
</comment>
<dbReference type="SUPFAM" id="SSF52009">
    <property type="entry name" value="Phosphohistidine domain"/>
    <property type="match status" value="1"/>
</dbReference>
<dbReference type="eggNOG" id="COG0574">
    <property type="taxonomic scope" value="Bacteria"/>
</dbReference>
<evidence type="ECO:0000256" key="8">
    <source>
        <dbReference type="ARBA" id="ARBA00022723"/>
    </source>
</evidence>
<dbReference type="GO" id="GO:0008986">
    <property type="term" value="F:pyruvate, water dikinase activity"/>
    <property type="evidence" value="ECO:0007669"/>
    <property type="project" value="UniProtKB-EC"/>
</dbReference>
<evidence type="ECO:0000313" key="19">
    <source>
        <dbReference type="Proteomes" id="UP000006793"/>
    </source>
</evidence>